<dbReference type="AlphaFoldDB" id="A0A8B7NIZ8"/>
<sequence length="627" mass="70897">MTAQEKKAHVEARGTWSNHVDFILSLVGNCIGIGNVWRFPYLCYKNGGGAFLIPYLLPKSPSSPQGRSSSPTCSLSPPLPHRGVPHPLPVGCHQLAICKCGACHQLAICKMGCHQLAICKCGACHQLAICKMGCHQLAICKVRWVMLIRSYSQVGHADPLLQSELPWGNCDNWWNQATCVNPYERDNLSCWTEMYNMTYNQTFCEVRNMSRVLVTDLTDPIKEFWDRRALQISPGIEEPGTIRWELALTLLLAWVMCYFCIWKGVKWTGKVVYFTALFPYVLLFILFIRGVTLPGAATGIKYYLIPDMSKLKNISVWMEACSQVGWSYALVLGSLIALGSYNRFSNNCYRDSVLLCTINSSTSFFAGFVIFSVVGFMAEQQKKPISEVAASGPGLAFLAYPSAVLQLPVSPLWSALFFLMFVMLGLDSQFCTIEGFVTAIVDQWPKYLRRNKEAFIAAVCIISYLMGLTCVTQGGMYVFQLLDSYAAAGMCVIGLMCMECIAIGWFLGVDRWMEMVKEMIGYYPFIWWKLCWKYITPFVTFTVFMLNLVMWTNPTYVSYQFPTYIHVIGWLIALTTLLSPPIYAFYLYHVTPSTGTWKERIAALARPDIDWEAIKNHHRDHEPVESP</sequence>
<dbReference type="PANTHER" id="PTHR11616:SF265">
    <property type="entry name" value="TRANSPORTER"/>
    <property type="match status" value="1"/>
</dbReference>
<dbReference type="RefSeq" id="XP_018013618.2">
    <property type="nucleotide sequence ID" value="XM_018158129.2"/>
</dbReference>
<dbReference type="GeneID" id="108670654"/>
<feature type="transmembrane region" description="Helical" evidence="11">
    <location>
        <begin position="277"/>
        <end position="304"/>
    </location>
</feature>
<feature type="transmembrane region" description="Helical" evidence="11">
    <location>
        <begin position="485"/>
        <end position="509"/>
    </location>
</feature>
<keyword evidence="4 10" id="KW-0812">Transmembrane</keyword>
<evidence type="ECO:0000256" key="7">
    <source>
        <dbReference type="ARBA" id="ARBA00023136"/>
    </source>
</evidence>
<keyword evidence="7 11" id="KW-0472">Membrane</keyword>
<dbReference type="GO" id="GO:0015293">
    <property type="term" value="F:symporter activity"/>
    <property type="evidence" value="ECO:0007669"/>
    <property type="project" value="UniProtKB-KW"/>
</dbReference>
<feature type="binding site" evidence="8">
    <location>
        <position position="35"/>
    </location>
    <ligand>
        <name>Na(+)</name>
        <dbReference type="ChEBI" id="CHEBI:29101"/>
        <label>1</label>
    </ligand>
</feature>
<feature type="transmembrane region" description="Helical" evidence="11">
    <location>
        <begin position="415"/>
        <end position="442"/>
    </location>
</feature>
<reference evidence="13" key="1">
    <citation type="submission" date="2025-08" db="UniProtKB">
        <authorList>
            <consortium name="RefSeq"/>
        </authorList>
    </citation>
    <scope>IDENTIFICATION</scope>
    <source>
        <tissue evidence="13">Whole organism</tissue>
    </source>
</reference>
<feature type="transmembrane region" description="Helical" evidence="11">
    <location>
        <begin position="246"/>
        <end position="265"/>
    </location>
</feature>
<organism evidence="12 13">
    <name type="scientific">Hyalella azteca</name>
    <name type="common">Amphipod</name>
    <dbReference type="NCBI Taxonomy" id="294128"/>
    <lineage>
        <taxon>Eukaryota</taxon>
        <taxon>Metazoa</taxon>
        <taxon>Ecdysozoa</taxon>
        <taxon>Arthropoda</taxon>
        <taxon>Crustacea</taxon>
        <taxon>Multicrustacea</taxon>
        <taxon>Malacostraca</taxon>
        <taxon>Eumalacostraca</taxon>
        <taxon>Peracarida</taxon>
        <taxon>Amphipoda</taxon>
        <taxon>Senticaudata</taxon>
        <taxon>Talitrida</taxon>
        <taxon>Talitroidea</taxon>
        <taxon>Hyalellidae</taxon>
        <taxon>Hyalella</taxon>
    </lineage>
</organism>
<comment type="subcellular location">
    <subcellularLocation>
        <location evidence="1">Membrane</location>
        <topology evidence="1">Multi-pass membrane protein</topology>
    </subcellularLocation>
</comment>
<feature type="transmembrane region" description="Helical" evidence="11">
    <location>
        <begin position="530"/>
        <end position="551"/>
    </location>
</feature>
<name>A0A8B7NIZ8_HYAAZ</name>
<evidence type="ECO:0000256" key="10">
    <source>
        <dbReference type="RuleBase" id="RU003732"/>
    </source>
</evidence>
<keyword evidence="12" id="KW-1185">Reference proteome</keyword>
<evidence type="ECO:0000256" key="6">
    <source>
        <dbReference type="ARBA" id="ARBA00022989"/>
    </source>
</evidence>
<dbReference type="InterPro" id="IPR000175">
    <property type="entry name" value="Na/ntran_symport"/>
</dbReference>
<dbReference type="SUPFAM" id="SSF161070">
    <property type="entry name" value="SNF-like"/>
    <property type="match status" value="2"/>
</dbReference>
<evidence type="ECO:0000256" key="2">
    <source>
        <dbReference type="ARBA" id="ARBA00006459"/>
    </source>
</evidence>
<keyword evidence="6 11" id="KW-1133">Transmembrane helix</keyword>
<feature type="binding site" evidence="8">
    <location>
        <position position="28"/>
    </location>
    <ligand>
        <name>Na(+)</name>
        <dbReference type="ChEBI" id="CHEBI:29101"/>
        <label>1</label>
    </ligand>
</feature>
<feature type="binding site" evidence="8">
    <location>
        <position position="359"/>
    </location>
    <ligand>
        <name>Na(+)</name>
        <dbReference type="ChEBI" id="CHEBI:29101"/>
        <label>1</label>
    </ligand>
</feature>
<feature type="transmembrane region" description="Helical" evidence="11">
    <location>
        <begin position="352"/>
        <end position="376"/>
    </location>
</feature>
<feature type="transmembrane region" description="Helical" evidence="11">
    <location>
        <begin position="454"/>
        <end position="479"/>
    </location>
</feature>
<evidence type="ECO:0000313" key="13">
    <source>
        <dbReference type="RefSeq" id="XP_018013618.2"/>
    </source>
</evidence>
<proteinExistence type="inferred from homology"/>
<keyword evidence="8" id="KW-0915">Sodium</keyword>
<dbReference type="PROSITE" id="PS00610">
    <property type="entry name" value="NA_NEUROTRAN_SYMP_1"/>
    <property type="match status" value="1"/>
</dbReference>
<evidence type="ECO:0000256" key="8">
    <source>
        <dbReference type="PIRSR" id="PIRSR600175-1"/>
    </source>
</evidence>
<feature type="transmembrane region" description="Helical" evidence="11">
    <location>
        <begin position="316"/>
        <end position="340"/>
    </location>
</feature>
<evidence type="ECO:0000313" key="12">
    <source>
        <dbReference type="Proteomes" id="UP000694843"/>
    </source>
</evidence>
<dbReference type="Pfam" id="PF00209">
    <property type="entry name" value="SNF"/>
    <property type="match status" value="2"/>
</dbReference>
<feature type="binding site" evidence="8">
    <location>
        <position position="424"/>
    </location>
    <ligand>
        <name>Na(+)</name>
        <dbReference type="ChEBI" id="CHEBI:29101"/>
        <label>1</label>
    </ligand>
</feature>
<feature type="binding site" evidence="8">
    <location>
        <position position="428"/>
    </location>
    <ligand>
        <name>Na(+)</name>
        <dbReference type="ChEBI" id="CHEBI:29101"/>
        <label>1</label>
    </ligand>
</feature>
<dbReference type="OMA" id="LAICKCG"/>
<keyword evidence="8" id="KW-0479">Metal-binding</keyword>
<keyword evidence="5 10" id="KW-0769">Symport</keyword>
<feature type="transmembrane region" description="Helical" evidence="11">
    <location>
        <begin position="563"/>
        <end position="588"/>
    </location>
</feature>
<dbReference type="InterPro" id="IPR037272">
    <property type="entry name" value="SNS_sf"/>
</dbReference>
<gene>
    <name evidence="13" type="primary">LOC108670654</name>
</gene>
<evidence type="ECO:0000256" key="11">
    <source>
        <dbReference type="SAM" id="Phobius"/>
    </source>
</evidence>
<dbReference type="GO" id="GO:0005886">
    <property type="term" value="C:plasma membrane"/>
    <property type="evidence" value="ECO:0007669"/>
    <property type="project" value="TreeGrafter"/>
</dbReference>
<comment type="similarity">
    <text evidence="2 10">Belongs to the sodium:neurotransmitter symporter (SNF) (TC 2.A.22) family.</text>
</comment>
<feature type="binding site" evidence="8">
    <location>
        <position position="327"/>
    </location>
    <ligand>
        <name>Na(+)</name>
        <dbReference type="ChEBI" id="CHEBI:29101"/>
        <label>1</label>
    </ligand>
</feature>
<keyword evidence="3 10" id="KW-0813">Transport</keyword>
<evidence type="ECO:0000256" key="4">
    <source>
        <dbReference type="ARBA" id="ARBA00022692"/>
    </source>
</evidence>
<protein>
    <recommendedName>
        <fullName evidence="10">Transporter</fullName>
    </recommendedName>
</protein>
<dbReference type="GO" id="GO:0046872">
    <property type="term" value="F:metal ion binding"/>
    <property type="evidence" value="ECO:0007669"/>
    <property type="project" value="UniProtKB-KW"/>
</dbReference>
<evidence type="ECO:0000256" key="5">
    <source>
        <dbReference type="ARBA" id="ARBA00022847"/>
    </source>
</evidence>
<evidence type="ECO:0000256" key="3">
    <source>
        <dbReference type="ARBA" id="ARBA00022448"/>
    </source>
</evidence>
<keyword evidence="9" id="KW-1015">Disulfide bond</keyword>
<evidence type="ECO:0000256" key="9">
    <source>
        <dbReference type="PIRSR" id="PIRSR600175-2"/>
    </source>
</evidence>
<dbReference type="KEGG" id="hazt:108670654"/>
<dbReference type="Proteomes" id="UP000694843">
    <property type="component" value="Unplaced"/>
</dbReference>
<accession>A0A8B7NIZ8</accession>
<dbReference type="GO" id="GO:0035725">
    <property type="term" value="P:sodium ion transmembrane transport"/>
    <property type="evidence" value="ECO:0007669"/>
    <property type="project" value="TreeGrafter"/>
</dbReference>
<feature type="binding site" evidence="8">
    <location>
        <position position="427"/>
    </location>
    <ligand>
        <name>Na(+)</name>
        <dbReference type="ChEBI" id="CHEBI:29101"/>
        <label>1</label>
    </ligand>
</feature>
<dbReference type="GO" id="GO:0006865">
    <property type="term" value="P:amino acid transport"/>
    <property type="evidence" value="ECO:0007669"/>
    <property type="project" value="TreeGrafter"/>
</dbReference>
<dbReference type="PROSITE" id="PS50267">
    <property type="entry name" value="NA_NEUROTRAN_SYMP_3"/>
    <property type="match status" value="1"/>
</dbReference>
<dbReference type="PANTHER" id="PTHR11616">
    <property type="entry name" value="SODIUM/CHLORIDE DEPENDENT TRANSPORTER"/>
    <property type="match status" value="1"/>
</dbReference>
<evidence type="ECO:0000256" key="1">
    <source>
        <dbReference type="ARBA" id="ARBA00004141"/>
    </source>
</evidence>
<feature type="disulfide bond" evidence="9">
    <location>
        <begin position="170"/>
        <end position="179"/>
    </location>
</feature>
<dbReference type="OrthoDB" id="6581954at2759"/>
<dbReference type="PRINTS" id="PR00176">
    <property type="entry name" value="NANEUSMPORT"/>
</dbReference>